<dbReference type="AlphaFoldDB" id="K0PZ61"/>
<proteinExistence type="predicted"/>
<gene>
    <name evidence="1" type="ORF">BN77_3778</name>
</gene>
<dbReference type="eggNOG" id="COG4922">
    <property type="taxonomic scope" value="Bacteria"/>
</dbReference>
<name>K0PZ61_9HYPH</name>
<protein>
    <submittedName>
        <fullName evidence="1">Uncharacterized protein</fullName>
    </submittedName>
</protein>
<reference evidence="1 2" key="1">
    <citation type="journal article" date="2013" name="Genome Announc.">
        <title>Draft Genome Sequence of Rhizobium mesoamericanum STM3625, a Nitrogen-Fixing Symbiont of Mimosa pudica Isolated in French Guiana (South America).</title>
        <authorList>
            <person name="Moulin L."/>
            <person name="Mornico D."/>
            <person name="Melkonian R."/>
            <person name="Klonowska A."/>
        </authorList>
    </citation>
    <scope>NUCLEOTIDE SEQUENCE [LARGE SCALE GENOMIC DNA]</scope>
    <source>
        <strain evidence="1 2">STM3625</strain>
    </source>
</reference>
<organism evidence="1 2">
    <name type="scientific">Rhizobium mesoamericanum STM3625</name>
    <dbReference type="NCBI Taxonomy" id="1211777"/>
    <lineage>
        <taxon>Bacteria</taxon>
        <taxon>Pseudomonadati</taxon>
        <taxon>Pseudomonadota</taxon>
        <taxon>Alphaproteobacteria</taxon>
        <taxon>Hyphomicrobiales</taxon>
        <taxon>Rhizobiaceae</taxon>
        <taxon>Rhizobium/Agrobacterium group</taxon>
        <taxon>Rhizobium</taxon>
    </lineage>
</organism>
<evidence type="ECO:0000313" key="1">
    <source>
        <dbReference type="EMBL" id="CCM76747.1"/>
    </source>
</evidence>
<evidence type="ECO:0000313" key="2">
    <source>
        <dbReference type="Proteomes" id="UP000009319"/>
    </source>
</evidence>
<sequence>MLVHRTSGLERPREALPPWFEGGVRSDGHQRAGLRSRADPFAYNVVQRSVPAHDRNDHREAANQLRRSAAAHQATCARGGDLPVSAPRRFGGGEALRRGLVQHNPNIPQGRDALKAIVQSPPQDVFYEPGLIVAEGDFVAIHGRIRVWQKDPRSWLISSGSKRASAPGGTAGRSGVSMFDPEEASPNAHNASMYLSSALFDIAPSTPLPTTWRLPESRYYGISSDFRGRGLGGETSSSNTSNMSFVNSDTVPKSLIGNEILIT</sequence>
<dbReference type="HOGENOM" id="CLU_1057169_0_0_5"/>
<dbReference type="EMBL" id="CANI01000026">
    <property type="protein sequence ID" value="CCM76747.1"/>
    <property type="molecule type" value="Genomic_DNA"/>
</dbReference>
<dbReference type="Gene3D" id="3.10.450.50">
    <property type="match status" value="1"/>
</dbReference>
<keyword evidence="2" id="KW-1185">Reference proteome</keyword>
<dbReference type="Proteomes" id="UP000009319">
    <property type="component" value="Unassembled WGS sequence"/>
</dbReference>
<accession>K0PZ61</accession>
<comment type="caution">
    <text evidence="1">The sequence shown here is derived from an EMBL/GenBank/DDBJ whole genome shotgun (WGS) entry which is preliminary data.</text>
</comment>